<name>A0A7G9SEQ2_9SPHN</name>
<dbReference type="Proteomes" id="UP000515955">
    <property type="component" value="Chromosome"/>
</dbReference>
<gene>
    <name evidence="2" type="ORF">H9L12_08155</name>
</gene>
<evidence type="ECO:0000313" key="3">
    <source>
        <dbReference type="Proteomes" id="UP000515955"/>
    </source>
</evidence>
<evidence type="ECO:0000313" key="2">
    <source>
        <dbReference type="EMBL" id="QNN66327.1"/>
    </source>
</evidence>
<keyword evidence="3" id="KW-1185">Reference proteome</keyword>
<dbReference type="EMBL" id="CP060717">
    <property type="protein sequence ID" value="QNN66327.1"/>
    <property type="molecule type" value="Genomic_DNA"/>
</dbReference>
<dbReference type="AlphaFoldDB" id="A0A7G9SEQ2"/>
<accession>A0A7G9SEQ2</accession>
<feature type="region of interest" description="Disordered" evidence="1">
    <location>
        <begin position="207"/>
        <end position="257"/>
    </location>
</feature>
<protein>
    <submittedName>
        <fullName evidence="2">Uncharacterized protein</fullName>
    </submittedName>
</protein>
<sequence length="267" mass="29672">MEIGELVRARAELHRTRGAAHEPRGECRRILHLVAECEVGQERPHRSVGLAAERTIDPVLGRGETRRFRAGGDIRQRIDGDPAGQRIGRAVDVHRDEDRRTQPPGDRRALFQGQVSIVVAGQGYAHAAALHQQVADLTRERQRQVLFLHRARNTGRSRVPAAVTGVEQNDGSSRNARFGHLDVADGLGKLDGQPALSRFTDQRAVNRRVRWRPAPETDEHADAEHRDGAEDRRHARPTAQTRKADHPSLITAPGAPRQMVAARNCQC</sequence>
<feature type="compositionally biased region" description="Basic and acidic residues" evidence="1">
    <location>
        <begin position="213"/>
        <end position="233"/>
    </location>
</feature>
<organism evidence="2 3">
    <name type="scientific">Sphingomonas rhizophila</name>
    <dbReference type="NCBI Taxonomy" id="2071607"/>
    <lineage>
        <taxon>Bacteria</taxon>
        <taxon>Pseudomonadati</taxon>
        <taxon>Pseudomonadota</taxon>
        <taxon>Alphaproteobacteria</taxon>
        <taxon>Sphingomonadales</taxon>
        <taxon>Sphingomonadaceae</taxon>
        <taxon>Sphingomonas</taxon>
    </lineage>
</organism>
<proteinExistence type="predicted"/>
<dbReference type="KEGG" id="srhi:H9L12_08155"/>
<evidence type="ECO:0000256" key="1">
    <source>
        <dbReference type="SAM" id="MobiDB-lite"/>
    </source>
</evidence>
<reference evidence="2 3" key="1">
    <citation type="submission" date="2020-08" db="EMBL/GenBank/DDBJ databases">
        <title>Genome sequence of Sphingomonas rhizophila KACC 19189T.</title>
        <authorList>
            <person name="Hyun D.-W."/>
            <person name="Bae J.-W."/>
        </authorList>
    </citation>
    <scope>NUCLEOTIDE SEQUENCE [LARGE SCALE GENOMIC DNA]</scope>
    <source>
        <strain evidence="2 3">KACC 19189</strain>
    </source>
</reference>